<keyword evidence="3" id="KW-1185">Reference proteome</keyword>
<name>A0A7K4HLB6_9EURY</name>
<dbReference type="GO" id="GO:0004803">
    <property type="term" value="F:transposase activity"/>
    <property type="evidence" value="ECO:0007669"/>
    <property type="project" value="InterPro"/>
</dbReference>
<protein>
    <submittedName>
        <fullName evidence="2">ISH3 family transposase</fullName>
    </submittedName>
</protein>
<gene>
    <name evidence="2" type="ORF">HWN36_01725</name>
</gene>
<evidence type="ECO:0000259" key="1">
    <source>
        <dbReference type="Pfam" id="PF01609"/>
    </source>
</evidence>
<dbReference type="AlphaFoldDB" id="A0A7K4HLB6"/>
<organism evidence="2 3">
    <name type="scientific">Methanofollis tationis</name>
    <dbReference type="NCBI Taxonomy" id="81417"/>
    <lineage>
        <taxon>Archaea</taxon>
        <taxon>Methanobacteriati</taxon>
        <taxon>Methanobacteriota</taxon>
        <taxon>Stenosarchaea group</taxon>
        <taxon>Methanomicrobia</taxon>
        <taxon>Methanomicrobiales</taxon>
        <taxon>Methanomicrobiaceae</taxon>
        <taxon>Methanofollis</taxon>
    </lineage>
</organism>
<dbReference type="PANTHER" id="PTHR33252">
    <property type="entry name" value="THIRD ORF IN TRANSPOSON ISC1160"/>
    <property type="match status" value="1"/>
</dbReference>
<dbReference type="Pfam" id="PF01609">
    <property type="entry name" value="DDE_Tnp_1"/>
    <property type="match status" value="1"/>
</dbReference>
<dbReference type="GO" id="GO:0003677">
    <property type="term" value="F:DNA binding"/>
    <property type="evidence" value="ECO:0007669"/>
    <property type="project" value="InterPro"/>
</dbReference>
<dbReference type="InterPro" id="IPR002559">
    <property type="entry name" value="Transposase_11"/>
</dbReference>
<evidence type="ECO:0000313" key="2">
    <source>
        <dbReference type="EMBL" id="NVO66061.1"/>
    </source>
</evidence>
<feature type="domain" description="Transposase IS4-like" evidence="1">
    <location>
        <begin position="112"/>
        <end position="301"/>
    </location>
</feature>
<accession>A0A7K4HLB6</accession>
<dbReference type="EMBL" id="JABXWR010000001">
    <property type="protein sequence ID" value="NVO66061.1"/>
    <property type="molecule type" value="Genomic_DNA"/>
</dbReference>
<reference evidence="2 3" key="1">
    <citation type="submission" date="2020-06" db="EMBL/GenBank/DDBJ databases">
        <title>Methanofollis fontis sp. nov., a methanogen isolated from marine sediments near a cold seep at Four-Way Closure Ridge offshore southwestern Taiwan.</title>
        <authorList>
            <person name="Chen S.-C."/>
            <person name="Teng N.-H."/>
            <person name="Lin Y.-S."/>
            <person name="Lai M.-C."/>
            <person name="Chen H.-H."/>
            <person name="Wang C.-C."/>
        </authorList>
    </citation>
    <scope>NUCLEOTIDE SEQUENCE [LARGE SCALE GENOMIC DNA]</scope>
    <source>
        <strain evidence="2 3">DSM 2702</strain>
    </source>
</reference>
<comment type="caution">
    <text evidence="2">The sequence shown here is derived from an EMBL/GenBank/DDBJ whole genome shotgun (WGS) entry which is preliminary data.</text>
</comment>
<dbReference type="NCBIfam" id="NF033541">
    <property type="entry name" value="transpos_ISH3"/>
    <property type="match status" value="1"/>
</dbReference>
<sequence>MPLLKSRVTCRKSNILKPKDCCAPVVSALDQHLTIPIQGKLTQTDLISSLVGMAVMNQSVHSITHILDRVPCETSVRYHLKKLDMADLEQNNTSILTTHMHHVLKPGYAYQFAIDFTNDPYYGSTDEENEAYIVRSKRKKSTNEFYSYITLYVTTRNRQMTLAVFPVRRDTSKVGYIAQCLDRITELGLRIEVLCLDREFYTRKVLGFLMDVQVPFIVPVRKHGKRMKQVLQGTHSRYAEYRMHGKPVLVLKIAIAVKYAKGKRGKRGVENLGYVVGNLRWNPHRVHQTYRSRFSIESSYRMRNQVKPRTSTKNPVIRYLYAIISFLLKNIWIDLLWKHFSPVKQGPQTIEVRGFRFSSFMCIIWEAIRTSMRGARAIPVLRYPV</sequence>
<dbReference type="RefSeq" id="WP_176787674.1">
    <property type="nucleotide sequence ID" value="NZ_JABXWR010000001.1"/>
</dbReference>
<dbReference type="OrthoDB" id="139719at2157"/>
<evidence type="ECO:0000313" key="3">
    <source>
        <dbReference type="Proteomes" id="UP000570823"/>
    </source>
</evidence>
<dbReference type="GO" id="GO:0006313">
    <property type="term" value="P:DNA transposition"/>
    <property type="evidence" value="ECO:0007669"/>
    <property type="project" value="InterPro"/>
</dbReference>
<dbReference type="Proteomes" id="UP000570823">
    <property type="component" value="Unassembled WGS sequence"/>
</dbReference>
<proteinExistence type="predicted"/>
<dbReference type="PANTHER" id="PTHR33252:SF2">
    <property type="entry name" value="TRANSPOSASE IS4-LIKE DOMAIN-CONTAINING PROTEIN"/>
    <property type="match status" value="1"/>
</dbReference>